<dbReference type="Proteomes" id="UP000054279">
    <property type="component" value="Unassembled WGS sequence"/>
</dbReference>
<protein>
    <submittedName>
        <fullName evidence="2">Uncharacterized protein</fullName>
    </submittedName>
</protein>
<evidence type="ECO:0000313" key="3">
    <source>
        <dbReference type="Proteomes" id="UP000054279"/>
    </source>
</evidence>
<organism evidence="2 3">
    <name type="scientific">Sphaerobolus stellatus (strain SS14)</name>
    <dbReference type="NCBI Taxonomy" id="990650"/>
    <lineage>
        <taxon>Eukaryota</taxon>
        <taxon>Fungi</taxon>
        <taxon>Dikarya</taxon>
        <taxon>Basidiomycota</taxon>
        <taxon>Agaricomycotina</taxon>
        <taxon>Agaricomycetes</taxon>
        <taxon>Phallomycetidae</taxon>
        <taxon>Geastrales</taxon>
        <taxon>Sphaerobolaceae</taxon>
        <taxon>Sphaerobolus</taxon>
    </lineage>
</organism>
<feature type="compositionally biased region" description="Basic residues" evidence="1">
    <location>
        <begin position="1"/>
        <end position="12"/>
    </location>
</feature>
<feature type="compositionally biased region" description="Low complexity" evidence="1">
    <location>
        <begin position="22"/>
        <end position="34"/>
    </location>
</feature>
<sequence>MACTHRKHKKKHVQEESDADSHSSSTESDSSTISFHPDMSPETLLKQGRKAQNKINEQKQSKVHDRKKLADKTNSQAWKSSQNGSSPEISETLSKFMKEVIHFSAGKFTYMHMLWLQHPEQLKDLVLDDNYNPITCYDSLNAKLQGQLRDIRDIIPENFHEEFSMKMFWTLVQNLCPILYKNYKGHHDKTKIFLNPALFQIYTVLVRGAAAAKGNSGTSGRPPLGDVWSLKATGITPGVIAARHALSVDNQLQPIGSSTNIRYQDDMEYYLKYLNKGLLTEDRHVIAIIHIWNEYFYPDLDSTIAYATGPTLEKENEDPLNDIGVEHQD</sequence>
<accession>A0A0C9V7S6</accession>
<keyword evidence="3" id="KW-1185">Reference proteome</keyword>
<dbReference type="AlphaFoldDB" id="A0A0C9V7S6"/>
<dbReference type="OrthoDB" id="3231188at2759"/>
<feature type="region of interest" description="Disordered" evidence="1">
    <location>
        <begin position="1"/>
        <end position="88"/>
    </location>
</feature>
<gene>
    <name evidence="2" type="ORF">M422DRAFT_264559</name>
</gene>
<evidence type="ECO:0000256" key="1">
    <source>
        <dbReference type="SAM" id="MobiDB-lite"/>
    </source>
</evidence>
<evidence type="ECO:0000313" key="2">
    <source>
        <dbReference type="EMBL" id="KIJ33455.1"/>
    </source>
</evidence>
<proteinExistence type="predicted"/>
<feature type="compositionally biased region" description="Basic and acidic residues" evidence="1">
    <location>
        <begin position="56"/>
        <end position="71"/>
    </location>
</feature>
<dbReference type="HOGENOM" id="CLU_031744_3_0_1"/>
<dbReference type="EMBL" id="KN837212">
    <property type="protein sequence ID" value="KIJ33455.1"/>
    <property type="molecule type" value="Genomic_DNA"/>
</dbReference>
<feature type="compositionally biased region" description="Polar residues" evidence="1">
    <location>
        <begin position="72"/>
        <end position="88"/>
    </location>
</feature>
<reference evidence="2 3" key="1">
    <citation type="submission" date="2014-06" db="EMBL/GenBank/DDBJ databases">
        <title>Evolutionary Origins and Diversification of the Mycorrhizal Mutualists.</title>
        <authorList>
            <consortium name="DOE Joint Genome Institute"/>
            <consortium name="Mycorrhizal Genomics Consortium"/>
            <person name="Kohler A."/>
            <person name="Kuo A."/>
            <person name="Nagy L.G."/>
            <person name="Floudas D."/>
            <person name="Copeland A."/>
            <person name="Barry K.W."/>
            <person name="Cichocki N."/>
            <person name="Veneault-Fourrey C."/>
            <person name="LaButti K."/>
            <person name="Lindquist E.A."/>
            <person name="Lipzen A."/>
            <person name="Lundell T."/>
            <person name="Morin E."/>
            <person name="Murat C."/>
            <person name="Riley R."/>
            <person name="Ohm R."/>
            <person name="Sun H."/>
            <person name="Tunlid A."/>
            <person name="Henrissat B."/>
            <person name="Grigoriev I.V."/>
            <person name="Hibbett D.S."/>
            <person name="Martin F."/>
        </authorList>
    </citation>
    <scope>NUCLEOTIDE SEQUENCE [LARGE SCALE GENOMIC DNA]</scope>
    <source>
        <strain evidence="2 3">SS14</strain>
    </source>
</reference>
<name>A0A0C9V7S6_SPHS4</name>